<name>A0A8C4ZMN1_GADMO</name>
<accession>A0A8C4ZMN1</accession>
<dbReference type="PANTHER" id="PTHR10728:SF39">
    <property type="entry name" value="CYTOSOLIC PHOSPHOLIPASE A2 GAMMA"/>
    <property type="match status" value="1"/>
</dbReference>
<sequence>MAQVRIQDLLSDGEINYLSGRKLCVQKCLVKNNIPCTLSKVPNIAILGSGGGERAMVGLLGSLSQMGEQGLLDAALYMSGVSGSTWCMASLYEKANWSSDMEYIKVVAERLGHGSVSLKDRVLHLIGYYRANANFSLTDVWSALVVPAIVKKIDKSTLSNYQTCHDKDPYPIYTVINQDCKYEHLQRETFFELTPHEAGYTLAGAFVETAYFGSIFNKGVLTKPKPEMDMTYLQGLCGSALADKEVILKILKEWLEGGENMKALKDHKGVQLLSTVVDLQLCQYTGCDPAPLLQTTNELLLGKMGLDGSMLQLNFDGKNSADQNKQIQTVTSAASKFFFEWNKDLVDLEVREELDVFVKTLDKVTEKSPDKLVGGGSKVGELLKKFIDRVEKEAVALQSHAGPRLILQVLELYYGIHREEDWTHLVVELNTLLKGKKTVSGSDLMINEDEWLEADLNSRKKLAHGLSLEICKSFWSWFPDLKNAIWDYIVKKIMQFLEWLLKYWIWGTNYNYLHRMNAPHIDKRLLQSETTHFEDAGLLVNSPYMSALRHEREIDLIISFDFSAGNPMETLTETAEECKDLDISFPKIQYTKSDVSSPKGFYVFKGLKKAPTVIHIPLFNVDNCGSKLEDYRKKYGTFQGAYSPEMIEDLIKKAGENVLNNKETLLGVIKDIIEQKLSTSA</sequence>
<dbReference type="GO" id="GO:0046475">
    <property type="term" value="P:glycerophospholipid catabolic process"/>
    <property type="evidence" value="ECO:0007669"/>
    <property type="project" value="TreeGrafter"/>
</dbReference>
<dbReference type="Proteomes" id="UP000694546">
    <property type="component" value="Chromosome 14"/>
</dbReference>
<evidence type="ECO:0000256" key="3">
    <source>
        <dbReference type="PROSITE-ProRule" id="PRU00555"/>
    </source>
</evidence>
<dbReference type="AlphaFoldDB" id="A0A8C4ZMN1"/>
<keyword evidence="2 3" id="KW-0443">Lipid metabolism</keyword>
<dbReference type="InterPro" id="IPR016035">
    <property type="entry name" value="Acyl_Trfase/lysoPLipase"/>
</dbReference>
<keyword evidence="3" id="KW-0442">Lipid degradation</keyword>
<organism evidence="5 6">
    <name type="scientific">Gadus morhua</name>
    <name type="common">Atlantic cod</name>
    <dbReference type="NCBI Taxonomy" id="8049"/>
    <lineage>
        <taxon>Eukaryota</taxon>
        <taxon>Metazoa</taxon>
        <taxon>Chordata</taxon>
        <taxon>Craniata</taxon>
        <taxon>Vertebrata</taxon>
        <taxon>Euteleostomi</taxon>
        <taxon>Actinopterygii</taxon>
        <taxon>Neopterygii</taxon>
        <taxon>Teleostei</taxon>
        <taxon>Neoteleostei</taxon>
        <taxon>Acanthomorphata</taxon>
        <taxon>Zeiogadaria</taxon>
        <taxon>Gadariae</taxon>
        <taxon>Gadiformes</taxon>
        <taxon>Gadoidei</taxon>
        <taxon>Gadidae</taxon>
        <taxon>Gadus</taxon>
    </lineage>
</organism>
<dbReference type="GO" id="GO:0005635">
    <property type="term" value="C:nuclear envelope"/>
    <property type="evidence" value="ECO:0007669"/>
    <property type="project" value="TreeGrafter"/>
</dbReference>
<evidence type="ECO:0000313" key="5">
    <source>
        <dbReference type="Ensembl" id="ENSGMOP00000017183.2"/>
    </source>
</evidence>
<dbReference type="GO" id="GO:0005829">
    <property type="term" value="C:cytosol"/>
    <property type="evidence" value="ECO:0007669"/>
    <property type="project" value="TreeGrafter"/>
</dbReference>
<keyword evidence="1 3" id="KW-0378">Hydrolase</keyword>
<dbReference type="GO" id="GO:0005544">
    <property type="term" value="F:calcium-dependent phospholipid binding"/>
    <property type="evidence" value="ECO:0007669"/>
    <property type="project" value="TreeGrafter"/>
</dbReference>
<reference evidence="5" key="2">
    <citation type="submission" date="2025-09" db="UniProtKB">
        <authorList>
            <consortium name="Ensembl"/>
        </authorList>
    </citation>
    <scope>IDENTIFICATION</scope>
</reference>
<evidence type="ECO:0000256" key="1">
    <source>
        <dbReference type="ARBA" id="ARBA00022801"/>
    </source>
</evidence>
<dbReference type="GeneTree" id="ENSGT01030000234606"/>
<dbReference type="SMART" id="SM00022">
    <property type="entry name" value="PLAc"/>
    <property type="match status" value="1"/>
</dbReference>
<protein>
    <submittedName>
        <fullName evidence="5">Cytosolic phospholipase A2 gamma-like</fullName>
    </submittedName>
</protein>
<evidence type="ECO:0000256" key="2">
    <source>
        <dbReference type="ARBA" id="ARBA00023098"/>
    </source>
</evidence>
<keyword evidence="6" id="KW-1185">Reference proteome</keyword>
<dbReference type="Ensembl" id="ENSGMOT00000017611.2">
    <property type="protein sequence ID" value="ENSGMOP00000017183.2"/>
    <property type="gene ID" value="ENSGMOG00000025984.1"/>
</dbReference>
<evidence type="ECO:0000313" key="6">
    <source>
        <dbReference type="Proteomes" id="UP000694546"/>
    </source>
</evidence>
<dbReference type="PROSITE" id="PS51210">
    <property type="entry name" value="PLA2C"/>
    <property type="match status" value="1"/>
</dbReference>
<evidence type="ECO:0000259" key="4">
    <source>
        <dbReference type="PROSITE" id="PS51210"/>
    </source>
</evidence>
<dbReference type="Pfam" id="PF01735">
    <property type="entry name" value="PLA2_B"/>
    <property type="match status" value="1"/>
</dbReference>
<gene>
    <name evidence="5" type="primary">LOC115559240</name>
</gene>
<dbReference type="GO" id="GO:0005509">
    <property type="term" value="F:calcium ion binding"/>
    <property type="evidence" value="ECO:0007669"/>
    <property type="project" value="TreeGrafter"/>
</dbReference>
<proteinExistence type="predicted"/>
<feature type="domain" description="PLA2c" evidence="4">
    <location>
        <begin position="1"/>
        <end position="681"/>
    </location>
</feature>
<dbReference type="GO" id="GO:0005654">
    <property type="term" value="C:nucleoplasm"/>
    <property type="evidence" value="ECO:0007669"/>
    <property type="project" value="TreeGrafter"/>
</dbReference>
<dbReference type="Gene3D" id="3.40.1090.10">
    <property type="entry name" value="Cytosolic phospholipase A2 catalytic domain"/>
    <property type="match status" value="2"/>
</dbReference>
<dbReference type="SUPFAM" id="SSF52151">
    <property type="entry name" value="FabD/lysophospholipase-like"/>
    <property type="match status" value="2"/>
</dbReference>
<reference evidence="5" key="1">
    <citation type="submission" date="2025-08" db="UniProtKB">
        <authorList>
            <consortium name="Ensembl"/>
        </authorList>
    </citation>
    <scope>IDENTIFICATION</scope>
</reference>
<dbReference type="InterPro" id="IPR002642">
    <property type="entry name" value="LysoPLipase_cat_dom"/>
</dbReference>
<dbReference type="PANTHER" id="PTHR10728">
    <property type="entry name" value="CYTOSOLIC PHOSPHOLIPASE A2"/>
    <property type="match status" value="1"/>
</dbReference>
<dbReference type="OMA" id="MINEDEW"/>
<dbReference type="GeneID" id="115559240"/>
<dbReference type="OrthoDB" id="270970at2759"/>
<dbReference type="GO" id="GO:0047498">
    <property type="term" value="F:calcium-dependent phospholipase A2 activity"/>
    <property type="evidence" value="ECO:0007669"/>
    <property type="project" value="TreeGrafter"/>
</dbReference>
<dbReference type="RefSeq" id="XP_030233879.1">
    <property type="nucleotide sequence ID" value="XM_030378019.1"/>
</dbReference>